<evidence type="ECO:0000313" key="1">
    <source>
        <dbReference type="EMBL" id="HIS70952.1"/>
    </source>
</evidence>
<comment type="caution">
    <text evidence="1">The sequence shown here is derived from an EMBL/GenBank/DDBJ whole genome shotgun (WGS) entry which is preliminary data.</text>
</comment>
<organism evidence="1 2">
    <name type="scientific">Candidatus Enterousia intestinigallinarum</name>
    <dbReference type="NCBI Taxonomy" id="2840790"/>
    <lineage>
        <taxon>Bacteria</taxon>
        <taxon>Pseudomonadati</taxon>
        <taxon>Pseudomonadota</taxon>
        <taxon>Alphaproteobacteria</taxon>
        <taxon>Candidatus Enterousia</taxon>
    </lineage>
</organism>
<dbReference type="EMBL" id="DVJI01000012">
    <property type="protein sequence ID" value="HIS70952.1"/>
    <property type="molecule type" value="Genomic_DNA"/>
</dbReference>
<dbReference type="Proteomes" id="UP000886742">
    <property type="component" value="Unassembled WGS sequence"/>
</dbReference>
<evidence type="ECO:0000313" key="2">
    <source>
        <dbReference type="Proteomes" id="UP000886742"/>
    </source>
</evidence>
<gene>
    <name evidence="1" type="ORF">IAD02_03105</name>
</gene>
<dbReference type="AlphaFoldDB" id="A0A9D1FGD5"/>
<accession>A0A9D1FGD5</accession>
<name>A0A9D1FGD5_9PROT</name>
<reference evidence="1" key="1">
    <citation type="submission" date="2020-10" db="EMBL/GenBank/DDBJ databases">
        <authorList>
            <person name="Gilroy R."/>
        </authorList>
    </citation>
    <scope>NUCLEOTIDE SEQUENCE</scope>
    <source>
        <strain evidence="1">ChiGjej3B3-5194</strain>
    </source>
</reference>
<sequence>MTKSSYIPTSAEIIKRVPKTPDNQYGCITVNSVPVDTPSVVALGGELTTTAQAANSYAKTLQNVLNENKVYGVDVYSVTYHFGSSDPGLERAEQYRIAGRRLVKDENLNPIAQHTRELTLRDMRKNEPVPNYVRQLYNILMRPRITDADGAPVNVDDAISRVHRIKFYAHCHGASILWQMANLMYEDMKKLGYTPAETQRIQHEVFVIQHSPIAPLTGQRFTTLSFASAEDTMMQHHNNLFADWIYENSADIVPSFFDGTKGNIFVAGRLKEKSFREHDHSGLVATDEDTWPLTADGKIIFGAERNALVRAAQHATVGAPVPSVEQMVDGNGIDFAQLKKNGEILYKVMLNDLRQQNLKHDYQK</sequence>
<proteinExistence type="predicted"/>
<reference evidence="1" key="2">
    <citation type="journal article" date="2021" name="PeerJ">
        <title>Extensive microbial diversity within the chicken gut microbiome revealed by metagenomics and culture.</title>
        <authorList>
            <person name="Gilroy R."/>
            <person name="Ravi A."/>
            <person name="Getino M."/>
            <person name="Pursley I."/>
            <person name="Horton D.L."/>
            <person name="Alikhan N.F."/>
            <person name="Baker D."/>
            <person name="Gharbi K."/>
            <person name="Hall N."/>
            <person name="Watson M."/>
            <person name="Adriaenssens E.M."/>
            <person name="Foster-Nyarko E."/>
            <person name="Jarju S."/>
            <person name="Secka A."/>
            <person name="Antonio M."/>
            <person name="Oren A."/>
            <person name="Chaudhuri R.R."/>
            <person name="La Ragione R."/>
            <person name="Hildebrand F."/>
            <person name="Pallen M.J."/>
        </authorList>
    </citation>
    <scope>NUCLEOTIDE SEQUENCE</scope>
    <source>
        <strain evidence="1">ChiGjej3B3-5194</strain>
    </source>
</reference>
<protein>
    <submittedName>
        <fullName evidence="1">Uncharacterized protein</fullName>
    </submittedName>
</protein>